<dbReference type="EMBL" id="JAIFTX010000001">
    <property type="protein sequence ID" value="MBX7289558.1"/>
    <property type="molecule type" value="Genomic_DNA"/>
</dbReference>
<protein>
    <recommendedName>
        <fullName evidence="4">ABC transmembrane type-1 domain-containing protein</fullName>
    </recommendedName>
</protein>
<gene>
    <name evidence="2" type="ORF">K4H94_00640</name>
</gene>
<evidence type="ECO:0000313" key="2">
    <source>
        <dbReference type="EMBL" id="MBX7289558.1"/>
    </source>
</evidence>
<dbReference type="AlphaFoldDB" id="A0ABD4RE34"/>
<evidence type="ECO:0008006" key="4">
    <source>
        <dbReference type="Google" id="ProtNLM"/>
    </source>
</evidence>
<keyword evidence="1" id="KW-0812">Transmembrane</keyword>
<comment type="caution">
    <text evidence="2">The sequence shown here is derived from an EMBL/GenBank/DDBJ whole genome shotgun (WGS) entry which is preliminary data.</text>
</comment>
<sequence length="170" mass="20132">MIKTFINTYKVTFAEEANTFIYYLKKIPFLGKKISDNLYSKTNIKITLGVISEVFKFAFGFIGKIIYTYLMIMLPIMLLVKEDVDKITSFLHIFFFLSLVIGSLMDSIIFDVDKTTFNMIKLMRAQSREYYLGQIIYIKNSNLYIFYSSINDDRTTFFKSYNFNVRIYSY</sequence>
<proteinExistence type="predicted"/>
<dbReference type="GeneID" id="66301743"/>
<feature type="transmembrane region" description="Helical" evidence="1">
    <location>
        <begin position="54"/>
        <end position="78"/>
    </location>
</feature>
<organism evidence="2 3">
    <name type="scientific">Clostridium chauvoei</name>
    <dbReference type="NCBI Taxonomy" id="46867"/>
    <lineage>
        <taxon>Bacteria</taxon>
        <taxon>Bacillati</taxon>
        <taxon>Bacillota</taxon>
        <taxon>Clostridia</taxon>
        <taxon>Eubacteriales</taxon>
        <taxon>Clostridiaceae</taxon>
        <taxon>Clostridium</taxon>
    </lineage>
</organism>
<feature type="transmembrane region" description="Helical" evidence="1">
    <location>
        <begin position="90"/>
        <end position="110"/>
    </location>
</feature>
<dbReference type="KEGG" id="cchv:BTM20_07670"/>
<evidence type="ECO:0000313" key="3">
    <source>
        <dbReference type="Proteomes" id="UP000775179"/>
    </source>
</evidence>
<evidence type="ECO:0000256" key="1">
    <source>
        <dbReference type="SAM" id="Phobius"/>
    </source>
</evidence>
<dbReference type="RefSeq" id="WP_021875733.1">
    <property type="nucleotide sequence ID" value="NZ_CP018624.1"/>
</dbReference>
<dbReference type="Proteomes" id="UP000775179">
    <property type="component" value="Unassembled WGS sequence"/>
</dbReference>
<accession>A0ABD4RE34</accession>
<keyword evidence="1" id="KW-1133">Transmembrane helix</keyword>
<keyword evidence="1" id="KW-0472">Membrane</keyword>
<reference evidence="2 3" key="1">
    <citation type="submission" date="2021-08" db="EMBL/GenBank/DDBJ databases">
        <title>Genome sequence analysis of Clostridium chauvoei strains of European origin and evaluation of typing options for outbreak investigations.</title>
        <authorList>
            <person name="Abdel-Glil M."/>
            <person name="Thomas P."/>
            <person name="Seyboldt C."/>
        </authorList>
    </citation>
    <scope>NUCLEOTIDE SEQUENCE [LARGE SCALE GENOMIC DNA]</scope>
    <source>
        <strain evidence="2 3">S0260-09</strain>
    </source>
</reference>
<name>A0ABD4RE34_9CLOT</name>